<dbReference type="InterPro" id="IPR006059">
    <property type="entry name" value="SBP"/>
</dbReference>
<keyword evidence="2" id="KW-0813">Transport</keyword>
<dbReference type="Gene3D" id="3.40.190.10">
    <property type="entry name" value="Periplasmic binding protein-like II"/>
    <property type="match status" value="1"/>
</dbReference>
<reference evidence="5 6" key="1">
    <citation type="submission" date="2016-11" db="EMBL/GenBank/DDBJ databases">
        <authorList>
            <person name="Manzoor S."/>
        </authorList>
    </citation>
    <scope>NUCLEOTIDE SEQUENCE [LARGE SCALE GENOMIC DNA]</scope>
    <source>
        <strain evidence="5">Clostridium ultunense strain Esp</strain>
    </source>
</reference>
<evidence type="ECO:0000256" key="1">
    <source>
        <dbReference type="ARBA" id="ARBA00008520"/>
    </source>
</evidence>
<keyword evidence="4" id="KW-1133">Transmembrane helix</keyword>
<keyword evidence="4" id="KW-0472">Membrane</keyword>
<evidence type="ECO:0000256" key="4">
    <source>
        <dbReference type="SAM" id="Phobius"/>
    </source>
</evidence>
<dbReference type="Pfam" id="PF01547">
    <property type="entry name" value="SBP_bac_1"/>
    <property type="match status" value="1"/>
</dbReference>
<dbReference type="PANTHER" id="PTHR30061:SF50">
    <property type="entry name" value="MALTOSE_MALTODEXTRIN-BINDING PERIPLASMIC PROTEIN"/>
    <property type="match status" value="1"/>
</dbReference>
<dbReference type="GO" id="GO:0055052">
    <property type="term" value="C:ATP-binding cassette (ABC) transporter complex, substrate-binding subunit-containing"/>
    <property type="evidence" value="ECO:0007669"/>
    <property type="project" value="TreeGrafter"/>
</dbReference>
<sequence>MRKIISFILLGFILIWTYNLFINNFIVLEEVEEEPYKGIIEIWDIPWAIKGNNYGWLQERIRNFERRNPGVYIELTQIDEDSLNSKIKNNNTLEDMPDIIPVNSSFFNSNILEPLDEYFSKEELERFKHHILKSTTCNDSLVAIPIGIGTNIMYINLDKFHERGISPPLNGNWTYEEFVNILNQLTYDSDEDGIIDEYGFIASIGAKDYNIWGIILSDGGELINPKRVEYNFYGEKAIKGLEKVINLKDKYKVVPDYFGIISEKDAWEMFYKDQKAAITISGAWASNFLEQLYSSGEGFNFDIVNYPMGYKDLPVALSNDIVSYGIVKKGDPKKTKICVKFLKYLTNESNQKSLEKIGLFTVKRGIKDMYTENIRMKKIEESLPYTEYIPFVDNWTEIDAIVQEEIRKAILGEKASYEAIEDAKIEIDKLKNQN</sequence>
<dbReference type="GO" id="GO:0015768">
    <property type="term" value="P:maltose transport"/>
    <property type="evidence" value="ECO:0007669"/>
    <property type="project" value="TreeGrafter"/>
</dbReference>
<evidence type="ECO:0000313" key="5">
    <source>
        <dbReference type="EMBL" id="SHD75624.1"/>
    </source>
</evidence>
<keyword evidence="6" id="KW-1185">Reference proteome</keyword>
<keyword evidence="3" id="KW-0732">Signal</keyword>
<protein>
    <submittedName>
        <fullName evidence="5">Putative Extracellular solute-binding protein,family 1</fullName>
    </submittedName>
</protein>
<dbReference type="GO" id="GO:0042956">
    <property type="term" value="P:maltodextrin transmembrane transport"/>
    <property type="evidence" value="ECO:0007669"/>
    <property type="project" value="TreeGrafter"/>
</dbReference>
<name>M1ZLX4_9FIRM</name>
<comment type="similarity">
    <text evidence="1">Belongs to the bacterial solute-binding protein 1 family.</text>
</comment>
<evidence type="ECO:0000256" key="3">
    <source>
        <dbReference type="ARBA" id="ARBA00022729"/>
    </source>
</evidence>
<dbReference type="AlphaFoldDB" id="M1ZLX4"/>
<keyword evidence="4" id="KW-0812">Transmembrane</keyword>
<dbReference type="GO" id="GO:1901982">
    <property type="term" value="F:maltose binding"/>
    <property type="evidence" value="ECO:0007669"/>
    <property type="project" value="TreeGrafter"/>
</dbReference>
<dbReference type="OrthoDB" id="9766758at2"/>
<feature type="transmembrane region" description="Helical" evidence="4">
    <location>
        <begin position="7"/>
        <end position="28"/>
    </location>
</feature>
<evidence type="ECO:0000313" key="6">
    <source>
        <dbReference type="Proteomes" id="UP000245423"/>
    </source>
</evidence>
<proteinExistence type="inferred from homology"/>
<evidence type="ECO:0000256" key="2">
    <source>
        <dbReference type="ARBA" id="ARBA00022448"/>
    </source>
</evidence>
<dbReference type="PANTHER" id="PTHR30061">
    <property type="entry name" value="MALTOSE-BINDING PERIPLASMIC PROTEIN"/>
    <property type="match status" value="1"/>
</dbReference>
<accession>M1ZLX4</accession>
<dbReference type="RefSeq" id="WP_005588319.1">
    <property type="nucleotide sequence ID" value="NZ_LT669839.1"/>
</dbReference>
<dbReference type="EMBL" id="LT669839">
    <property type="protein sequence ID" value="SHD75624.1"/>
    <property type="molecule type" value="Genomic_DNA"/>
</dbReference>
<dbReference type="Proteomes" id="UP000245423">
    <property type="component" value="Chromosome 1"/>
</dbReference>
<dbReference type="HOGENOM" id="CLU_031285_10_1_9"/>
<dbReference type="SUPFAM" id="SSF53850">
    <property type="entry name" value="Periplasmic binding protein-like II"/>
    <property type="match status" value="1"/>
</dbReference>
<gene>
    <name evidence="5" type="ORF">CUESP1_0227</name>
</gene>
<organism evidence="5 6">
    <name type="scientific">[Clostridium] ultunense Esp</name>
    <dbReference type="NCBI Taxonomy" id="1288971"/>
    <lineage>
        <taxon>Bacteria</taxon>
        <taxon>Bacillati</taxon>
        <taxon>Bacillota</taxon>
        <taxon>Tissierellia</taxon>
        <taxon>Tissierellales</taxon>
        <taxon>Tepidimicrobiaceae</taxon>
        <taxon>Schnuerera</taxon>
    </lineage>
</organism>